<keyword evidence="1" id="KW-1133">Transmembrane helix</keyword>
<dbReference type="AlphaFoldDB" id="A0A238BK83"/>
<name>A0A238BK83_9BILA</name>
<protein>
    <submittedName>
        <fullName evidence="2">Uncharacterized protein</fullName>
    </submittedName>
</protein>
<keyword evidence="1" id="KW-0472">Membrane</keyword>
<feature type="transmembrane region" description="Helical" evidence="1">
    <location>
        <begin position="32"/>
        <end position="62"/>
    </location>
</feature>
<reference evidence="2 3" key="1">
    <citation type="submission" date="2015-12" db="EMBL/GenBank/DDBJ databases">
        <title>Draft genome of the nematode, Onchocerca flexuosa.</title>
        <authorList>
            <person name="Mitreva M."/>
        </authorList>
    </citation>
    <scope>NUCLEOTIDE SEQUENCE [LARGE SCALE GENOMIC DNA]</scope>
    <source>
        <strain evidence="2">Red Deer</strain>
    </source>
</reference>
<gene>
    <name evidence="2" type="ORF">X798_08052</name>
</gene>
<keyword evidence="3" id="KW-1185">Reference proteome</keyword>
<dbReference type="Proteomes" id="UP000242913">
    <property type="component" value="Unassembled WGS sequence"/>
</dbReference>
<sequence>MRIYEWREKKERVLTEWRSQNYPRNLKVGDHLMAFTFAAFCYLFSLFAVAFCIFFAIFTYIIL</sequence>
<dbReference type="EMBL" id="KZ271552">
    <property type="protein sequence ID" value="OZC04975.1"/>
    <property type="molecule type" value="Genomic_DNA"/>
</dbReference>
<evidence type="ECO:0000313" key="2">
    <source>
        <dbReference type="EMBL" id="OZC04975.1"/>
    </source>
</evidence>
<evidence type="ECO:0000256" key="1">
    <source>
        <dbReference type="SAM" id="Phobius"/>
    </source>
</evidence>
<accession>A0A238BK83</accession>
<keyword evidence="1" id="KW-0812">Transmembrane</keyword>
<organism evidence="2 3">
    <name type="scientific">Onchocerca flexuosa</name>
    <dbReference type="NCBI Taxonomy" id="387005"/>
    <lineage>
        <taxon>Eukaryota</taxon>
        <taxon>Metazoa</taxon>
        <taxon>Ecdysozoa</taxon>
        <taxon>Nematoda</taxon>
        <taxon>Chromadorea</taxon>
        <taxon>Rhabditida</taxon>
        <taxon>Spirurina</taxon>
        <taxon>Spiruromorpha</taxon>
        <taxon>Filarioidea</taxon>
        <taxon>Onchocercidae</taxon>
        <taxon>Onchocerca</taxon>
    </lineage>
</organism>
<proteinExistence type="predicted"/>
<evidence type="ECO:0000313" key="3">
    <source>
        <dbReference type="Proteomes" id="UP000242913"/>
    </source>
</evidence>